<dbReference type="InterPro" id="IPR004562">
    <property type="entry name" value="LipoylTrfase_LipoateP_Ligase"/>
</dbReference>
<keyword evidence="4 9" id="KW-0436">Ligase</keyword>
<comment type="pathway">
    <text evidence="2">Protein modification; protein lipoylation via exogenous pathway; protein N(6)-(lipoyl)lysine from lipoate: step 1/2.</text>
</comment>
<evidence type="ECO:0000256" key="1">
    <source>
        <dbReference type="ARBA" id="ARBA00005085"/>
    </source>
</evidence>
<evidence type="ECO:0000256" key="2">
    <source>
        <dbReference type="ARBA" id="ARBA00005124"/>
    </source>
</evidence>
<organism evidence="9 10">
    <name type="scientific">Clostridium simiarum</name>
    <dbReference type="NCBI Taxonomy" id="2841506"/>
    <lineage>
        <taxon>Bacteria</taxon>
        <taxon>Bacillati</taxon>
        <taxon>Bacillota</taxon>
        <taxon>Clostridia</taxon>
        <taxon>Eubacteriales</taxon>
        <taxon>Clostridiaceae</taxon>
        <taxon>Clostridium</taxon>
    </lineage>
</organism>
<dbReference type="Pfam" id="PF21948">
    <property type="entry name" value="LplA-B_cat"/>
    <property type="match status" value="1"/>
</dbReference>
<name>A0ABS6F4I4_9CLOT</name>
<comment type="catalytic activity">
    <reaction evidence="7">
        <text>L-lysyl-[lipoyl-carrier protein] + (R)-lipoate + ATP = N(6)-[(R)-lipoyl]-L-lysyl-[lipoyl-carrier protein] + AMP + diphosphate + H(+)</text>
        <dbReference type="Rhea" id="RHEA:49288"/>
        <dbReference type="Rhea" id="RHEA-COMP:10500"/>
        <dbReference type="Rhea" id="RHEA-COMP:10502"/>
        <dbReference type="ChEBI" id="CHEBI:15378"/>
        <dbReference type="ChEBI" id="CHEBI:29969"/>
        <dbReference type="ChEBI" id="CHEBI:30616"/>
        <dbReference type="ChEBI" id="CHEBI:33019"/>
        <dbReference type="ChEBI" id="CHEBI:83088"/>
        <dbReference type="ChEBI" id="CHEBI:83099"/>
        <dbReference type="ChEBI" id="CHEBI:456215"/>
        <dbReference type="EC" id="6.3.1.20"/>
    </reaction>
</comment>
<keyword evidence="10" id="KW-1185">Reference proteome</keyword>
<dbReference type="EMBL" id="JAHLQL010000011">
    <property type="protein sequence ID" value="MBU5593431.1"/>
    <property type="molecule type" value="Genomic_DNA"/>
</dbReference>
<comment type="pathway">
    <text evidence="1">Protein modification; protein lipoylation via exogenous pathway; protein N(6)-(lipoyl)lysine from lipoate: step 2/2.</text>
</comment>
<dbReference type="CDD" id="cd16443">
    <property type="entry name" value="LplA"/>
    <property type="match status" value="1"/>
</dbReference>
<dbReference type="RefSeq" id="WP_216458084.1">
    <property type="nucleotide sequence ID" value="NZ_JAHLQL010000011.1"/>
</dbReference>
<proteinExistence type="predicted"/>
<evidence type="ECO:0000256" key="5">
    <source>
        <dbReference type="ARBA" id="ARBA00022741"/>
    </source>
</evidence>
<dbReference type="InterPro" id="IPR019491">
    <property type="entry name" value="Lipoate_protein_ligase_C"/>
</dbReference>
<evidence type="ECO:0000259" key="8">
    <source>
        <dbReference type="PROSITE" id="PS51733"/>
    </source>
</evidence>
<dbReference type="InterPro" id="IPR004143">
    <property type="entry name" value="BPL_LPL_catalytic"/>
</dbReference>
<dbReference type="GO" id="GO:0016979">
    <property type="term" value="F:lipoate-protein ligase activity"/>
    <property type="evidence" value="ECO:0007669"/>
    <property type="project" value="UniProtKB-EC"/>
</dbReference>
<sequence>MSNRDLIGRIIYSNSFNPWFNLALEEYLLENAKDNEIIFYLWQNANTVVIGSNQNPWKECNIEALNNEEGKLARRLSGGGAVYHDMGNLNFTFITSKDNFNIEKQLSVIIDAVGKFNVEALFSGRNDIEVEGKKFSGNAFYYGEENSYHHGTLLLDVDKSKLSRYLQVSKEKIQSKGIDSVKSRVVNLKELNSDIDISSLKKALVESFKKIYNLNAEEFIAEEEKFNEIKELYKKYSSWQWIYGETPIFHIKYEKRLSFGSIDINLNVSKGTINEVKVYSDALKTSLPYAIEKALKGINFEKASVLIPLKNIKDESIKKEIEEIVLWLQEDF</sequence>
<reference evidence="9 10" key="1">
    <citation type="submission" date="2021-06" db="EMBL/GenBank/DDBJ databases">
        <authorList>
            <person name="Sun Q."/>
            <person name="Li D."/>
        </authorList>
    </citation>
    <scope>NUCLEOTIDE SEQUENCE [LARGE SCALE GENOMIC DNA]</scope>
    <source>
        <strain evidence="9 10">MSJ-4</strain>
    </source>
</reference>
<dbReference type="PROSITE" id="PS51733">
    <property type="entry name" value="BPL_LPL_CATALYTIC"/>
    <property type="match status" value="1"/>
</dbReference>
<evidence type="ECO:0000313" key="10">
    <source>
        <dbReference type="Proteomes" id="UP000736583"/>
    </source>
</evidence>
<accession>A0ABS6F4I4</accession>
<feature type="domain" description="BPL/LPL catalytic" evidence="8">
    <location>
        <begin position="33"/>
        <end position="216"/>
    </location>
</feature>
<evidence type="ECO:0000256" key="6">
    <source>
        <dbReference type="ARBA" id="ARBA00022840"/>
    </source>
</evidence>
<keyword evidence="6" id="KW-0067">ATP-binding</keyword>
<evidence type="ECO:0000256" key="4">
    <source>
        <dbReference type="ARBA" id="ARBA00022598"/>
    </source>
</evidence>
<evidence type="ECO:0000256" key="7">
    <source>
        <dbReference type="ARBA" id="ARBA00048037"/>
    </source>
</evidence>
<protein>
    <recommendedName>
        <fullName evidence="3">lipoate--protein ligase</fullName>
        <ecNumber evidence="3">6.3.1.20</ecNumber>
    </recommendedName>
</protein>
<dbReference type="Pfam" id="PF10437">
    <property type="entry name" value="Lip_prot_lig_C"/>
    <property type="match status" value="1"/>
</dbReference>
<dbReference type="Proteomes" id="UP000736583">
    <property type="component" value="Unassembled WGS sequence"/>
</dbReference>
<evidence type="ECO:0000256" key="3">
    <source>
        <dbReference type="ARBA" id="ARBA00012367"/>
    </source>
</evidence>
<dbReference type="PANTHER" id="PTHR12561:SF3">
    <property type="entry name" value="LIPOYLTRANSFERASE 1, MITOCHONDRIAL"/>
    <property type="match status" value="1"/>
</dbReference>
<dbReference type="EC" id="6.3.1.20" evidence="3"/>
<evidence type="ECO:0000313" key="9">
    <source>
        <dbReference type="EMBL" id="MBU5593431.1"/>
    </source>
</evidence>
<keyword evidence="5" id="KW-0547">Nucleotide-binding</keyword>
<dbReference type="PANTHER" id="PTHR12561">
    <property type="entry name" value="LIPOATE-PROTEIN LIGASE"/>
    <property type="match status" value="1"/>
</dbReference>
<dbReference type="NCBIfam" id="TIGR00545">
    <property type="entry name" value="lipoyltrans"/>
    <property type="match status" value="1"/>
</dbReference>
<comment type="caution">
    <text evidence="9">The sequence shown here is derived from an EMBL/GenBank/DDBJ whole genome shotgun (WGS) entry which is preliminary data.</text>
</comment>
<gene>
    <name evidence="9" type="ORF">KQI89_16950</name>
</gene>